<dbReference type="PROSITE" id="PS51387">
    <property type="entry name" value="FAD_PCMH"/>
    <property type="match status" value="1"/>
</dbReference>
<keyword evidence="3" id="KW-0274">FAD</keyword>
<sequence>MYSQFDAFVGSIGLSGPDAQALRSSYGSNPADKLSAACLATQLVLGKDAVDTAPLIPNVVEANWSKANVAKPHCVVAPTSVHAVSVTIKVLAFFQVKFAVRSGGHSPNPGFSSVGDSGILLDLSKLDRTTLSEDKKVVSVGPGQRWGKVYSFLDAYGLSVTGGRIPNVGVGGSFWVVSIATSISHHDQLELTGNTATGGLHHFSAKYGLAADNVHNFEVVLSDGNIINSNAKENTDLFWALKGGGPNFGVVTRFDLYTVPTRNIWLRLTVHALDQANDIFDAFADWQKQGGATDSRATVITGIALDSIAIGLVYEMEDGDTSTFEPAPATFAPLDSLPFLQVLADGVPTTLLALMDQMGAATTSAATRHDYRAASSRIDAQLYKDVYAFWRARALAAREATGANQTFVLQPIPRSLAQAGAAKGGNPMGIPNEDHQWWTTLVDWTDAAHDGDVRAVGIDTTRQWAKLGQERGLHLPFLFQGDSSRDQSPLASYGEENVAKLKQIALKYDKTQFFQKLQNGGFYYPRSNQVNC</sequence>
<reference evidence="6 7" key="1">
    <citation type="submission" date="2023-01" db="EMBL/GenBank/DDBJ databases">
        <title>Analysis of 21 Apiospora genomes using comparative genomics revels a genus with tremendous synthesis potential of carbohydrate active enzymes and secondary metabolites.</title>
        <authorList>
            <person name="Sorensen T."/>
        </authorList>
    </citation>
    <scope>NUCLEOTIDE SEQUENCE [LARGE SCALE GENOMIC DNA]</scope>
    <source>
        <strain evidence="6 7">CBS 33761</strain>
    </source>
</reference>
<keyword evidence="7" id="KW-1185">Reference proteome</keyword>
<dbReference type="Proteomes" id="UP001444661">
    <property type="component" value="Unassembled WGS sequence"/>
</dbReference>
<proteinExistence type="inferred from homology"/>
<dbReference type="EMBL" id="JAQQWK010000008">
    <property type="protein sequence ID" value="KAK8036139.1"/>
    <property type="molecule type" value="Genomic_DNA"/>
</dbReference>
<dbReference type="PANTHER" id="PTHR42973:SF54">
    <property type="entry name" value="FAD-BINDING PCMH-TYPE DOMAIN-CONTAINING PROTEIN"/>
    <property type="match status" value="1"/>
</dbReference>
<evidence type="ECO:0000256" key="4">
    <source>
        <dbReference type="ARBA" id="ARBA00023002"/>
    </source>
</evidence>
<feature type="domain" description="FAD-binding PCMH-type" evidence="5">
    <location>
        <begin position="68"/>
        <end position="261"/>
    </location>
</feature>
<organism evidence="6 7">
    <name type="scientific">Apiospora rasikravindrae</name>
    <dbReference type="NCBI Taxonomy" id="990691"/>
    <lineage>
        <taxon>Eukaryota</taxon>
        <taxon>Fungi</taxon>
        <taxon>Dikarya</taxon>
        <taxon>Ascomycota</taxon>
        <taxon>Pezizomycotina</taxon>
        <taxon>Sordariomycetes</taxon>
        <taxon>Xylariomycetidae</taxon>
        <taxon>Amphisphaeriales</taxon>
        <taxon>Apiosporaceae</taxon>
        <taxon>Apiospora</taxon>
    </lineage>
</organism>
<dbReference type="Gene3D" id="3.30.465.10">
    <property type="match status" value="2"/>
</dbReference>
<dbReference type="InterPro" id="IPR006094">
    <property type="entry name" value="Oxid_FAD_bind_N"/>
</dbReference>
<evidence type="ECO:0000256" key="1">
    <source>
        <dbReference type="ARBA" id="ARBA00005466"/>
    </source>
</evidence>
<keyword evidence="2" id="KW-0285">Flavoprotein</keyword>
<name>A0ABR1SQZ5_9PEZI</name>
<evidence type="ECO:0000313" key="7">
    <source>
        <dbReference type="Proteomes" id="UP001444661"/>
    </source>
</evidence>
<evidence type="ECO:0000256" key="2">
    <source>
        <dbReference type="ARBA" id="ARBA00022630"/>
    </source>
</evidence>
<dbReference type="PANTHER" id="PTHR42973">
    <property type="entry name" value="BINDING OXIDOREDUCTASE, PUTATIVE (AFU_ORTHOLOGUE AFUA_1G17690)-RELATED"/>
    <property type="match status" value="1"/>
</dbReference>
<gene>
    <name evidence="6" type="ORF">PG993_008753</name>
</gene>
<protein>
    <submittedName>
        <fullName evidence="6">FAD-binding domain-containing protein</fullName>
    </submittedName>
</protein>
<accession>A0ABR1SQZ5</accession>
<dbReference type="InterPro" id="IPR050416">
    <property type="entry name" value="FAD-linked_Oxidoreductase"/>
</dbReference>
<keyword evidence="4" id="KW-0560">Oxidoreductase</keyword>
<evidence type="ECO:0000313" key="6">
    <source>
        <dbReference type="EMBL" id="KAK8036139.1"/>
    </source>
</evidence>
<evidence type="ECO:0000256" key="3">
    <source>
        <dbReference type="ARBA" id="ARBA00022827"/>
    </source>
</evidence>
<dbReference type="InterPro" id="IPR016169">
    <property type="entry name" value="FAD-bd_PCMH_sub2"/>
</dbReference>
<evidence type="ECO:0000259" key="5">
    <source>
        <dbReference type="PROSITE" id="PS51387"/>
    </source>
</evidence>
<dbReference type="Gene3D" id="3.40.462.20">
    <property type="match status" value="1"/>
</dbReference>
<dbReference type="SUPFAM" id="SSF56176">
    <property type="entry name" value="FAD-binding/transporter-associated domain-like"/>
    <property type="match status" value="1"/>
</dbReference>
<dbReference type="InterPro" id="IPR016166">
    <property type="entry name" value="FAD-bd_PCMH"/>
</dbReference>
<comment type="caution">
    <text evidence="6">The sequence shown here is derived from an EMBL/GenBank/DDBJ whole genome shotgun (WGS) entry which is preliminary data.</text>
</comment>
<dbReference type="Pfam" id="PF01565">
    <property type="entry name" value="FAD_binding_4"/>
    <property type="match status" value="1"/>
</dbReference>
<dbReference type="InterPro" id="IPR036318">
    <property type="entry name" value="FAD-bd_PCMH-like_sf"/>
</dbReference>
<comment type="similarity">
    <text evidence="1">Belongs to the oxygen-dependent FAD-linked oxidoreductase family.</text>
</comment>